<dbReference type="Pfam" id="PF00107">
    <property type="entry name" value="ADH_zinc_N"/>
    <property type="match status" value="1"/>
</dbReference>
<dbReference type="PANTHER" id="PTHR43401">
    <property type="entry name" value="L-THREONINE 3-DEHYDROGENASE"/>
    <property type="match status" value="1"/>
</dbReference>
<dbReference type="Pfam" id="PF08240">
    <property type="entry name" value="ADH_N"/>
    <property type="match status" value="1"/>
</dbReference>
<name>A0A085WHM0_9BACT</name>
<evidence type="ECO:0000313" key="4">
    <source>
        <dbReference type="EMBL" id="KFE67183.1"/>
    </source>
</evidence>
<dbReference type="Proteomes" id="UP000028725">
    <property type="component" value="Unassembled WGS sequence"/>
</dbReference>
<dbReference type="SUPFAM" id="SSF50129">
    <property type="entry name" value="GroES-like"/>
    <property type="match status" value="1"/>
</dbReference>
<dbReference type="SUPFAM" id="SSF51735">
    <property type="entry name" value="NAD(P)-binding Rossmann-fold domains"/>
    <property type="match status" value="1"/>
</dbReference>
<keyword evidence="1" id="KW-0560">Oxidoreductase</keyword>
<gene>
    <name evidence="4" type="ORF">DB31_8536</name>
</gene>
<protein>
    <submittedName>
        <fullName evidence="4">Sorbitol dehydrogenase</fullName>
    </submittedName>
</protein>
<feature type="domain" description="Alcohol dehydrogenase-like N-terminal" evidence="3">
    <location>
        <begin position="53"/>
        <end position="184"/>
    </location>
</feature>
<feature type="domain" description="Alcohol dehydrogenase-like C-terminal" evidence="2">
    <location>
        <begin position="224"/>
        <end position="359"/>
    </location>
</feature>
<evidence type="ECO:0000256" key="1">
    <source>
        <dbReference type="ARBA" id="ARBA00023002"/>
    </source>
</evidence>
<dbReference type="PANTHER" id="PTHR43401:SF2">
    <property type="entry name" value="L-THREONINE 3-DEHYDROGENASE"/>
    <property type="match status" value="1"/>
</dbReference>
<dbReference type="Gene3D" id="3.40.50.720">
    <property type="entry name" value="NAD(P)-binding Rossmann-like Domain"/>
    <property type="match status" value="1"/>
</dbReference>
<evidence type="ECO:0000259" key="3">
    <source>
        <dbReference type="Pfam" id="PF08240"/>
    </source>
</evidence>
<dbReference type="STRING" id="394096.DB31_8536"/>
<evidence type="ECO:0000313" key="5">
    <source>
        <dbReference type="Proteomes" id="UP000028725"/>
    </source>
</evidence>
<reference evidence="4 5" key="1">
    <citation type="submission" date="2014-04" db="EMBL/GenBank/DDBJ databases">
        <title>Genome assembly of Hyalangium minutum DSM 14724.</title>
        <authorList>
            <person name="Sharma G."/>
            <person name="Subramanian S."/>
        </authorList>
    </citation>
    <scope>NUCLEOTIDE SEQUENCE [LARGE SCALE GENOMIC DNA]</scope>
    <source>
        <strain evidence="4 5">DSM 14724</strain>
    </source>
</reference>
<dbReference type="Gene3D" id="3.90.180.10">
    <property type="entry name" value="Medium-chain alcohol dehydrogenases, catalytic domain"/>
    <property type="match status" value="1"/>
</dbReference>
<dbReference type="AlphaFoldDB" id="A0A085WHM0"/>
<accession>A0A085WHM0</accession>
<dbReference type="InterPro" id="IPR050129">
    <property type="entry name" value="Zn_alcohol_dh"/>
</dbReference>
<dbReference type="EMBL" id="JMCB01000008">
    <property type="protein sequence ID" value="KFE67183.1"/>
    <property type="molecule type" value="Genomic_DNA"/>
</dbReference>
<dbReference type="InterPro" id="IPR013149">
    <property type="entry name" value="ADH-like_C"/>
</dbReference>
<dbReference type="InterPro" id="IPR036291">
    <property type="entry name" value="NAD(P)-bd_dom_sf"/>
</dbReference>
<dbReference type="GO" id="GO:0016491">
    <property type="term" value="F:oxidoreductase activity"/>
    <property type="evidence" value="ECO:0007669"/>
    <property type="project" value="UniProtKB-KW"/>
</dbReference>
<dbReference type="InterPro" id="IPR013154">
    <property type="entry name" value="ADH-like_N"/>
</dbReference>
<dbReference type="InterPro" id="IPR011032">
    <property type="entry name" value="GroES-like_sf"/>
</dbReference>
<proteinExistence type="predicted"/>
<organism evidence="4 5">
    <name type="scientific">Hyalangium minutum</name>
    <dbReference type="NCBI Taxonomy" id="394096"/>
    <lineage>
        <taxon>Bacteria</taxon>
        <taxon>Pseudomonadati</taxon>
        <taxon>Myxococcota</taxon>
        <taxon>Myxococcia</taxon>
        <taxon>Myxococcales</taxon>
        <taxon>Cystobacterineae</taxon>
        <taxon>Archangiaceae</taxon>
        <taxon>Hyalangium</taxon>
    </lineage>
</organism>
<sequence>MGQGARKVKGLVFDLSIPKYVLAKGIGGLYPKIHYGPGSCLSLRELPSPTPPGPEWVRLKPLLAGLCGSDMATFFFKASPQLEPFNSFPAVLGHEILAEVAAVGPETRGVTVGQRVAVNPLLPCRLRGIQPPCKPCASGQENGCEHTAEGCLAAGQMLGYQKDLPGGMGTEMVAHPSQLHAVPDRVSNKAGVLVEPLAVSLHAVLKAGLRDEDRVLVIGGGPVAFAALWAIRALGHRSHVTLLATEEYQLKLARQLGADEALRVKDDAGEAEEVARLTGAKVYKPVIGPPALSGGFEVTIDCIGSAGSVQDSLRYTRALGRVVLVGAAGILERVDWTTVWRNELTLLGSYVYGPESFRGERKHTFDLVLELLARREGPDPSVLVTHTFPLSRYREAIEANLARGRYHSVKTAFDLTVTA</sequence>
<comment type="caution">
    <text evidence="4">The sequence shown here is derived from an EMBL/GenBank/DDBJ whole genome shotgun (WGS) entry which is preliminary data.</text>
</comment>
<evidence type="ECO:0000259" key="2">
    <source>
        <dbReference type="Pfam" id="PF00107"/>
    </source>
</evidence>
<keyword evidence="5" id="KW-1185">Reference proteome</keyword>